<sequence length="283" mass="32474">MAKISTIERLRYLEKIKTYSENVETLLLREKGTLTLIHQKSQGAGMRQIALSEDMLNLASNYLIMNGVSQAVLGIKNEDALNDARKSLYKSMIYIEEAVSNYVDAPVSDYEDKLKEIAEIDAAGRYRLIRKMRLTIRLLEDAYGDNSKWKWSFVELEGRSAAVAKNIFDLKKARINTDPRSTDYEPTVYHLRLIKELLAQAADRYREKYELSSNSIEDFKMGINFLSALRRIHALLGDRDKIVLTKKKLDIWTAKLEADIKRNSGTLPKRMQDEGDGDDQAEE</sequence>
<reference evidence="2 3" key="2">
    <citation type="journal article" date="2011" name="ISME J.">
        <title>RNA-seq reveals cooperative metabolic interactions between two termite-gut spirochete species in co-culture.</title>
        <authorList>
            <person name="Rosenthal A.Z."/>
            <person name="Matson E.G."/>
            <person name="Eldar A."/>
            <person name="Leadbetter J.R."/>
        </authorList>
    </citation>
    <scope>NUCLEOTIDE SEQUENCE [LARGE SCALE GENOMIC DNA]</scope>
    <source>
        <strain evidence="3">ATCC BAA-887 / DSM 12427 / ZAS-2</strain>
    </source>
</reference>
<evidence type="ECO:0000256" key="1">
    <source>
        <dbReference type="SAM" id="MobiDB-lite"/>
    </source>
</evidence>
<dbReference type="KEGG" id="tpi:TREPR_2932"/>
<dbReference type="OrthoDB" id="362649at2"/>
<gene>
    <name evidence="2" type="ordered locus">TREPR_2932</name>
</gene>
<feature type="compositionally biased region" description="Acidic residues" evidence="1">
    <location>
        <begin position="274"/>
        <end position="283"/>
    </location>
</feature>
<dbReference type="HOGENOM" id="CLU_089660_0_0_12"/>
<accession>F5YP68</accession>
<reference evidence="3" key="1">
    <citation type="submission" date="2009-12" db="EMBL/GenBank/DDBJ databases">
        <title>Complete sequence of Treponema primitia strain ZAS-2.</title>
        <authorList>
            <person name="Tetu S.G."/>
            <person name="Matson E."/>
            <person name="Ren Q."/>
            <person name="Seshadri R."/>
            <person name="Elbourne L."/>
            <person name="Hassan K.A."/>
            <person name="Durkin A."/>
            <person name="Radune D."/>
            <person name="Mohamoud Y."/>
            <person name="Shay R."/>
            <person name="Jin S."/>
            <person name="Zhang X."/>
            <person name="Lucey K."/>
            <person name="Ballor N.R."/>
            <person name="Ottesen E."/>
            <person name="Rosenthal R."/>
            <person name="Allen A."/>
            <person name="Leadbetter J.R."/>
            <person name="Paulsen I.T."/>
        </authorList>
    </citation>
    <scope>NUCLEOTIDE SEQUENCE [LARGE SCALE GENOMIC DNA]</scope>
    <source>
        <strain evidence="3">ATCC BAA-887 / DSM 12427 / ZAS-2</strain>
    </source>
</reference>
<dbReference type="Proteomes" id="UP000009223">
    <property type="component" value="Chromosome"/>
</dbReference>
<dbReference type="RefSeq" id="WP_015707319.1">
    <property type="nucleotide sequence ID" value="NC_015578.1"/>
</dbReference>
<dbReference type="EMBL" id="CP001843">
    <property type="protein sequence ID" value="AEF86508.1"/>
    <property type="molecule type" value="Genomic_DNA"/>
</dbReference>
<protein>
    <submittedName>
        <fullName evidence="2">Uncharacterized protein</fullName>
    </submittedName>
</protein>
<proteinExistence type="predicted"/>
<dbReference type="STRING" id="545694.TREPR_2932"/>
<dbReference type="AlphaFoldDB" id="F5YP68"/>
<dbReference type="eggNOG" id="ENOG5032X70">
    <property type="taxonomic scope" value="Bacteria"/>
</dbReference>
<keyword evidence="3" id="KW-1185">Reference proteome</keyword>
<evidence type="ECO:0000313" key="2">
    <source>
        <dbReference type="EMBL" id="AEF86508.1"/>
    </source>
</evidence>
<name>F5YP68_TREPZ</name>
<feature type="region of interest" description="Disordered" evidence="1">
    <location>
        <begin position="263"/>
        <end position="283"/>
    </location>
</feature>
<organism evidence="2 3">
    <name type="scientific">Treponema primitia (strain ATCC BAA-887 / DSM 12427 / ZAS-2)</name>
    <dbReference type="NCBI Taxonomy" id="545694"/>
    <lineage>
        <taxon>Bacteria</taxon>
        <taxon>Pseudomonadati</taxon>
        <taxon>Spirochaetota</taxon>
        <taxon>Spirochaetia</taxon>
        <taxon>Spirochaetales</taxon>
        <taxon>Treponemataceae</taxon>
        <taxon>Treponema</taxon>
    </lineage>
</organism>
<evidence type="ECO:0000313" key="3">
    <source>
        <dbReference type="Proteomes" id="UP000009223"/>
    </source>
</evidence>